<evidence type="ECO:0000313" key="5">
    <source>
        <dbReference type="WBParaSite" id="maker-uti_cns_0046425-snap-gene-0.6-mRNA-1"/>
    </source>
</evidence>
<keyword evidence="2" id="KW-1185">Reference proteome</keyword>
<sequence>MAATDSQLLNNSNLRRLGAMNDPKVSRVNLSRPGHLNSLEDANALRLRINRVSLVQQLNVYPVLDILWREKILSDADLKLIKRGSSKADHTRILLDILPTKDQHTQWYLRFREALQKTAELDPATQRQHTMLVSFLDNTIVQRPLQLPTAAAKQQHAQKQPLASGKRQLVQILPSIPKDESTADSAEAASHKALWKQLKEAANPPKSAAPRPPPSYRERLAELPPELVEAYGAWRTDKTESMLRREREALKRVRAADYFLACLTASGGDTVDKSSTAPLMCLHAPVKRLLKDARHSHMAYKHFHLLSSRHLVSLAPALAASYCALVGRFAVWSPFAARKLARHGFRLFDFLEGLCEFRLCELVAAALAEFAARGAGLASLVPSFRA</sequence>
<evidence type="ECO:0000259" key="1">
    <source>
        <dbReference type="PROSITE" id="PS50209"/>
    </source>
</evidence>
<dbReference type="AlphaFoldDB" id="A0A1I8JAC0"/>
<dbReference type="Pfam" id="PF00619">
    <property type="entry name" value="CARD"/>
    <property type="match status" value="1"/>
</dbReference>
<dbReference type="WBParaSite" id="maker-uti_cns_0045425-snap-gene-0.5-mRNA-1">
    <property type="protein sequence ID" value="maker-uti_cns_0045425-snap-gene-0.5-mRNA-1"/>
    <property type="gene ID" value="maker-uti_cns_0045425-snap-gene-0.5"/>
</dbReference>
<reference evidence="3 4" key="1">
    <citation type="submission" date="2016-11" db="UniProtKB">
        <authorList>
            <consortium name="WormBaseParasite"/>
        </authorList>
    </citation>
    <scope>IDENTIFICATION</scope>
</reference>
<evidence type="ECO:0000313" key="4">
    <source>
        <dbReference type="WBParaSite" id="maker-uti_cns_0045425-snap-gene-0.5-mRNA-1"/>
    </source>
</evidence>
<dbReference type="InterPro" id="IPR011029">
    <property type="entry name" value="DEATH-like_dom_sf"/>
</dbReference>
<evidence type="ECO:0000313" key="3">
    <source>
        <dbReference type="WBParaSite" id="maker-uti_cns_0000869-snap-gene-0.11-mRNA-1"/>
    </source>
</evidence>
<proteinExistence type="predicted"/>
<feature type="domain" description="CARD" evidence="1">
    <location>
        <begin position="39"/>
        <end position="103"/>
    </location>
</feature>
<evidence type="ECO:0000313" key="2">
    <source>
        <dbReference type="Proteomes" id="UP000095280"/>
    </source>
</evidence>
<dbReference type="GO" id="GO:0042981">
    <property type="term" value="P:regulation of apoptotic process"/>
    <property type="evidence" value="ECO:0007669"/>
    <property type="project" value="InterPro"/>
</dbReference>
<dbReference type="WBParaSite" id="maker-uti_cns_0000869-snap-gene-0.11-mRNA-1">
    <property type="protein sequence ID" value="maker-uti_cns_0000869-snap-gene-0.11-mRNA-1"/>
    <property type="gene ID" value="maker-uti_cns_0000869-snap-gene-0.11"/>
</dbReference>
<organism evidence="2 5">
    <name type="scientific">Macrostomum lignano</name>
    <dbReference type="NCBI Taxonomy" id="282301"/>
    <lineage>
        <taxon>Eukaryota</taxon>
        <taxon>Metazoa</taxon>
        <taxon>Spiralia</taxon>
        <taxon>Lophotrochozoa</taxon>
        <taxon>Platyhelminthes</taxon>
        <taxon>Rhabditophora</taxon>
        <taxon>Macrostomorpha</taxon>
        <taxon>Macrostomida</taxon>
        <taxon>Macrostomidae</taxon>
        <taxon>Macrostomum</taxon>
    </lineage>
</organism>
<dbReference type="Proteomes" id="UP000095280">
    <property type="component" value="Unplaced"/>
</dbReference>
<dbReference type="Gene3D" id="1.10.533.10">
    <property type="entry name" value="Death Domain, Fas"/>
    <property type="match status" value="1"/>
</dbReference>
<dbReference type="SUPFAM" id="SSF47986">
    <property type="entry name" value="DEATH domain"/>
    <property type="match status" value="1"/>
</dbReference>
<dbReference type="PROSITE" id="PS50209">
    <property type="entry name" value="CARD"/>
    <property type="match status" value="1"/>
</dbReference>
<name>A0A1I8JAC0_9PLAT</name>
<dbReference type="InterPro" id="IPR001315">
    <property type="entry name" value="CARD"/>
</dbReference>
<dbReference type="CDD" id="cd01671">
    <property type="entry name" value="CARD"/>
    <property type="match status" value="1"/>
</dbReference>
<dbReference type="WBParaSite" id="maker-uti_cns_0046425-snap-gene-0.6-mRNA-1">
    <property type="protein sequence ID" value="maker-uti_cns_0046425-snap-gene-0.6-mRNA-1"/>
    <property type="gene ID" value="maker-uti_cns_0046425-snap-gene-0.6"/>
</dbReference>
<protein>
    <submittedName>
        <fullName evidence="3 4">CARD domain-containing protein</fullName>
    </submittedName>
</protein>
<accession>A0A1I8JAC0</accession>